<feature type="compositionally biased region" description="Low complexity" evidence="1">
    <location>
        <begin position="46"/>
        <end position="59"/>
    </location>
</feature>
<dbReference type="Proteomes" id="UP001221142">
    <property type="component" value="Unassembled WGS sequence"/>
</dbReference>
<dbReference type="EMBL" id="JARKIF010000027">
    <property type="protein sequence ID" value="KAJ7614085.1"/>
    <property type="molecule type" value="Genomic_DNA"/>
</dbReference>
<organism evidence="2 3">
    <name type="scientific">Roridomyces roridus</name>
    <dbReference type="NCBI Taxonomy" id="1738132"/>
    <lineage>
        <taxon>Eukaryota</taxon>
        <taxon>Fungi</taxon>
        <taxon>Dikarya</taxon>
        <taxon>Basidiomycota</taxon>
        <taxon>Agaricomycotina</taxon>
        <taxon>Agaricomycetes</taxon>
        <taxon>Agaricomycetidae</taxon>
        <taxon>Agaricales</taxon>
        <taxon>Marasmiineae</taxon>
        <taxon>Mycenaceae</taxon>
        <taxon>Roridomyces</taxon>
    </lineage>
</organism>
<gene>
    <name evidence="2" type="ORF">FB45DRAFT_937910</name>
</gene>
<feature type="region of interest" description="Disordered" evidence="1">
    <location>
        <begin position="26"/>
        <end position="72"/>
    </location>
</feature>
<evidence type="ECO:0000313" key="2">
    <source>
        <dbReference type="EMBL" id="KAJ7614085.1"/>
    </source>
</evidence>
<protein>
    <submittedName>
        <fullName evidence="2">Uncharacterized protein</fullName>
    </submittedName>
</protein>
<sequence>MRTMYDQWRLHVTSWLLLQPVLGRDRKPRMQPCVPNSRLEGGTMKTGRASRSQTRSTTRGSEEGAIQREKHSQCTPFFLAPRLLIQTSQIIQNSDSPTS</sequence>
<proteinExistence type="predicted"/>
<comment type="caution">
    <text evidence="2">The sequence shown here is derived from an EMBL/GenBank/DDBJ whole genome shotgun (WGS) entry which is preliminary data.</text>
</comment>
<name>A0AAD7FEJ3_9AGAR</name>
<keyword evidence="3" id="KW-1185">Reference proteome</keyword>
<dbReference type="AlphaFoldDB" id="A0AAD7FEJ3"/>
<reference evidence="2" key="1">
    <citation type="submission" date="2023-03" db="EMBL/GenBank/DDBJ databases">
        <title>Massive genome expansion in bonnet fungi (Mycena s.s.) driven by repeated elements and novel gene families across ecological guilds.</title>
        <authorList>
            <consortium name="Lawrence Berkeley National Laboratory"/>
            <person name="Harder C.B."/>
            <person name="Miyauchi S."/>
            <person name="Viragh M."/>
            <person name="Kuo A."/>
            <person name="Thoen E."/>
            <person name="Andreopoulos B."/>
            <person name="Lu D."/>
            <person name="Skrede I."/>
            <person name="Drula E."/>
            <person name="Henrissat B."/>
            <person name="Morin E."/>
            <person name="Kohler A."/>
            <person name="Barry K."/>
            <person name="LaButti K."/>
            <person name="Morin E."/>
            <person name="Salamov A."/>
            <person name="Lipzen A."/>
            <person name="Mereny Z."/>
            <person name="Hegedus B."/>
            <person name="Baldrian P."/>
            <person name="Stursova M."/>
            <person name="Weitz H."/>
            <person name="Taylor A."/>
            <person name="Grigoriev I.V."/>
            <person name="Nagy L.G."/>
            <person name="Martin F."/>
            <person name="Kauserud H."/>
        </authorList>
    </citation>
    <scope>NUCLEOTIDE SEQUENCE</scope>
    <source>
        <strain evidence="2">9284</strain>
    </source>
</reference>
<feature type="compositionally biased region" description="Basic and acidic residues" evidence="1">
    <location>
        <begin position="60"/>
        <end position="72"/>
    </location>
</feature>
<evidence type="ECO:0000256" key="1">
    <source>
        <dbReference type="SAM" id="MobiDB-lite"/>
    </source>
</evidence>
<evidence type="ECO:0000313" key="3">
    <source>
        <dbReference type="Proteomes" id="UP001221142"/>
    </source>
</evidence>
<accession>A0AAD7FEJ3</accession>